<dbReference type="InterPro" id="IPR027417">
    <property type="entry name" value="P-loop_NTPase"/>
</dbReference>
<feature type="domain" description="G" evidence="3">
    <location>
        <begin position="1"/>
        <end position="55"/>
    </location>
</feature>
<gene>
    <name evidence="4" type="ORF">MFIFM68171_00979</name>
</gene>
<keyword evidence="1" id="KW-0175">Coiled coil</keyword>
<comment type="caution">
    <text evidence="4">The sequence shown here is derived from an EMBL/GenBank/DDBJ whole genome shotgun (WGS) entry which is preliminary data.</text>
</comment>
<dbReference type="InterPro" id="IPR006073">
    <property type="entry name" value="GTP-bd"/>
</dbReference>
<evidence type="ECO:0000256" key="2">
    <source>
        <dbReference type="SAM" id="MobiDB-lite"/>
    </source>
</evidence>
<keyword evidence="5" id="KW-1185">Reference proteome</keyword>
<feature type="region of interest" description="Disordered" evidence="2">
    <location>
        <begin position="355"/>
        <end position="423"/>
    </location>
</feature>
<dbReference type="EMBL" id="BAAFSV010000001">
    <property type="protein sequence ID" value="GAB1310769.1"/>
    <property type="molecule type" value="Genomic_DNA"/>
</dbReference>
<name>A0ABQ0FZB9_9PEZI</name>
<dbReference type="RefSeq" id="XP_070912502.1">
    <property type="nucleotide sequence ID" value="XM_071056401.1"/>
</dbReference>
<evidence type="ECO:0000313" key="5">
    <source>
        <dbReference type="Proteomes" id="UP001628179"/>
    </source>
</evidence>
<dbReference type="Gene3D" id="3.40.50.300">
    <property type="entry name" value="P-loop containing nucleotide triphosphate hydrolases"/>
    <property type="match status" value="1"/>
</dbReference>
<dbReference type="Pfam" id="PF01926">
    <property type="entry name" value="MMR_HSR1"/>
    <property type="match status" value="1"/>
</dbReference>
<proteinExistence type="predicted"/>
<sequence>MGVTGAGKSTFISLLADQHVEVGHGLQSSTVNAGYYSFKHSPTTTVVLVDTPGFDDTTRSDADILKEVAYMLADLRRNKSYRLLGIIYLHRITDPRFSGSALKNLRVLEKLCGPSSFGSVVFATTMWGNVPKQADGTFAPALLQREAELKKPEFWGRMLQEGSRMTCHTGTAESARQIVDMLVKQNSDVRLDIQREMVDESKKLDETEAGKYVQREMLEAKKRYERELLDLQESIAEATKERDEEALRALEFEKEAAETRAAEVARDSQRLNITLNQLAHEESSRFRQLPAHGPELRGIKEHHGAWGVADAGHGQRKPGLDPIELINRQHQQKMIEVEMKHEAATASMLQGFQDAMMGSERERERERQRRKTGKERRKKQERAGSGYQEFVQVITRNGQRLVETITGPSRRDSMDDLAYGPHA</sequence>
<evidence type="ECO:0000259" key="3">
    <source>
        <dbReference type="Pfam" id="PF01926"/>
    </source>
</evidence>
<organism evidence="4 5">
    <name type="scientific">Madurella fahalii</name>
    <dbReference type="NCBI Taxonomy" id="1157608"/>
    <lineage>
        <taxon>Eukaryota</taxon>
        <taxon>Fungi</taxon>
        <taxon>Dikarya</taxon>
        <taxon>Ascomycota</taxon>
        <taxon>Pezizomycotina</taxon>
        <taxon>Sordariomycetes</taxon>
        <taxon>Sordariomycetidae</taxon>
        <taxon>Sordariales</taxon>
        <taxon>Sordariales incertae sedis</taxon>
        <taxon>Madurella</taxon>
    </lineage>
</organism>
<feature type="coiled-coil region" evidence="1">
    <location>
        <begin position="214"/>
        <end position="267"/>
    </location>
</feature>
<dbReference type="GeneID" id="98171724"/>
<accession>A0ABQ0FZB9</accession>
<dbReference type="SUPFAM" id="SSF52540">
    <property type="entry name" value="P-loop containing nucleoside triphosphate hydrolases"/>
    <property type="match status" value="1"/>
</dbReference>
<dbReference type="Proteomes" id="UP001628179">
    <property type="component" value="Unassembled WGS sequence"/>
</dbReference>
<evidence type="ECO:0000313" key="4">
    <source>
        <dbReference type="EMBL" id="GAB1310769.1"/>
    </source>
</evidence>
<reference evidence="4 5" key="1">
    <citation type="submission" date="2024-09" db="EMBL/GenBank/DDBJ databases">
        <title>Itraconazole resistance in Madurella fahalii resulting from another homologue of gene encoding cytochrome P450 14-alpha sterol demethylase (CYP51).</title>
        <authorList>
            <person name="Yoshioka I."/>
            <person name="Fahal A.H."/>
            <person name="Kaneko S."/>
            <person name="Yaguchi T."/>
        </authorList>
    </citation>
    <scope>NUCLEOTIDE SEQUENCE [LARGE SCALE GENOMIC DNA]</scope>
    <source>
        <strain evidence="4 5">IFM 68171</strain>
    </source>
</reference>
<evidence type="ECO:0000256" key="1">
    <source>
        <dbReference type="SAM" id="Coils"/>
    </source>
</evidence>
<feature type="compositionally biased region" description="Basic residues" evidence="2">
    <location>
        <begin position="368"/>
        <end position="380"/>
    </location>
</feature>
<protein>
    <submittedName>
        <fullName evidence="4">GTP-binding protein A</fullName>
    </submittedName>
</protein>